<protein>
    <submittedName>
        <fullName evidence="1">Uncharacterized protein</fullName>
    </submittedName>
</protein>
<dbReference type="AlphaFoldDB" id="A0A8X6RZU5"/>
<reference evidence="1" key="1">
    <citation type="submission" date="2020-08" db="EMBL/GenBank/DDBJ databases">
        <title>Multicomponent nature underlies the extraordinary mechanical properties of spider dragline silk.</title>
        <authorList>
            <person name="Kono N."/>
            <person name="Nakamura H."/>
            <person name="Mori M."/>
            <person name="Yoshida Y."/>
            <person name="Ohtoshi R."/>
            <person name="Malay A.D."/>
            <person name="Moran D.A.P."/>
            <person name="Tomita M."/>
            <person name="Numata K."/>
            <person name="Arakawa K."/>
        </authorList>
    </citation>
    <scope>NUCLEOTIDE SEQUENCE</scope>
</reference>
<evidence type="ECO:0000313" key="2">
    <source>
        <dbReference type="Proteomes" id="UP000887159"/>
    </source>
</evidence>
<accession>A0A8X6RZU5</accession>
<evidence type="ECO:0000313" key="1">
    <source>
        <dbReference type="EMBL" id="GFY04229.1"/>
    </source>
</evidence>
<sequence>MSREDTGVPNEGATCDWMVDDEVVDSTRAFRTMQRSSRRLVCRGHLEPGLRINDISPILCSQHNQSGLIDEVSPS</sequence>
<keyword evidence="2" id="KW-1185">Reference proteome</keyword>
<gene>
    <name evidence="1" type="ORF">TNCV_1200071</name>
</gene>
<dbReference type="Proteomes" id="UP000887159">
    <property type="component" value="Unassembled WGS sequence"/>
</dbReference>
<organism evidence="1 2">
    <name type="scientific">Trichonephila clavipes</name>
    <name type="common">Golden silk orbweaver</name>
    <name type="synonym">Nephila clavipes</name>
    <dbReference type="NCBI Taxonomy" id="2585209"/>
    <lineage>
        <taxon>Eukaryota</taxon>
        <taxon>Metazoa</taxon>
        <taxon>Ecdysozoa</taxon>
        <taxon>Arthropoda</taxon>
        <taxon>Chelicerata</taxon>
        <taxon>Arachnida</taxon>
        <taxon>Araneae</taxon>
        <taxon>Araneomorphae</taxon>
        <taxon>Entelegynae</taxon>
        <taxon>Araneoidea</taxon>
        <taxon>Nephilidae</taxon>
        <taxon>Trichonephila</taxon>
    </lineage>
</organism>
<name>A0A8X6RZU5_TRICX</name>
<dbReference type="EMBL" id="BMAU01021243">
    <property type="protein sequence ID" value="GFY04229.1"/>
    <property type="molecule type" value="Genomic_DNA"/>
</dbReference>
<comment type="caution">
    <text evidence="1">The sequence shown here is derived from an EMBL/GenBank/DDBJ whole genome shotgun (WGS) entry which is preliminary data.</text>
</comment>
<proteinExistence type="predicted"/>